<evidence type="ECO:0000256" key="4">
    <source>
        <dbReference type="ARBA" id="ARBA00022833"/>
    </source>
</evidence>
<evidence type="ECO:0008006" key="9">
    <source>
        <dbReference type="Google" id="ProtNLM"/>
    </source>
</evidence>
<evidence type="ECO:0000313" key="8">
    <source>
        <dbReference type="Proteomes" id="UP000186922"/>
    </source>
</evidence>
<dbReference type="GO" id="GO:0008270">
    <property type="term" value="F:zinc ion binding"/>
    <property type="evidence" value="ECO:0007669"/>
    <property type="project" value="UniProtKB-KW"/>
</dbReference>
<comment type="subcellular location">
    <subcellularLocation>
        <location evidence="1">Nucleus</location>
    </subcellularLocation>
</comment>
<keyword evidence="3" id="KW-0863">Zinc-finger</keyword>
<dbReference type="EMBL" id="BDGG01000002">
    <property type="protein sequence ID" value="GAU91339.1"/>
    <property type="molecule type" value="Genomic_DNA"/>
</dbReference>
<dbReference type="InterPro" id="IPR052035">
    <property type="entry name" value="ZnF_BED_domain_contain"/>
</dbReference>
<evidence type="ECO:0000313" key="7">
    <source>
        <dbReference type="EMBL" id="GAU91339.1"/>
    </source>
</evidence>
<dbReference type="Proteomes" id="UP000186922">
    <property type="component" value="Unassembled WGS sequence"/>
</dbReference>
<dbReference type="GO" id="GO:0005634">
    <property type="term" value="C:nucleus"/>
    <property type="evidence" value="ECO:0007669"/>
    <property type="project" value="UniProtKB-SubCell"/>
</dbReference>
<evidence type="ECO:0000256" key="5">
    <source>
        <dbReference type="ARBA" id="ARBA00023242"/>
    </source>
</evidence>
<feature type="compositionally biased region" description="Basic and acidic residues" evidence="6">
    <location>
        <begin position="159"/>
        <end position="180"/>
    </location>
</feature>
<evidence type="ECO:0000256" key="1">
    <source>
        <dbReference type="ARBA" id="ARBA00004123"/>
    </source>
</evidence>
<proteinExistence type="predicted"/>
<keyword evidence="2" id="KW-0479">Metal-binding</keyword>
<gene>
    <name evidence="7" type="primary">RvY_03611-1</name>
    <name evidence="7" type="synonym">RvY_03611.1</name>
    <name evidence="7" type="ORF">RvY_03611</name>
</gene>
<dbReference type="SUPFAM" id="SSF53098">
    <property type="entry name" value="Ribonuclease H-like"/>
    <property type="match status" value="1"/>
</dbReference>
<reference evidence="7 8" key="1">
    <citation type="journal article" date="2016" name="Nat. Commun.">
        <title>Extremotolerant tardigrade genome and improved radiotolerance of human cultured cells by tardigrade-unique protein.</title>
        <authorList>
            <person name="Hashimoto T."/>
            <person name="Horikawa D.D."/>
            <person name="Saito Y."/>
            <person name="Kuwahara H."/>
            <person name="Kozuka-Hata H."/>
            <person name="Shin-I T."/>
            <person name="Minakuchi Y."/>
            <person name="Ohishi K."/>
            <person name="Motoyama A."/>
            <person name="Aizu T."/>
            <person name="Enomoto A."/>
            <person name="Kondo K."/>
            <person name="Tanaka S."/>
            <person name="Hara Y."/>
            <person name="Koshikawa S."/>
            <person name="Sagara H."/>
            <person name="Miura T."/>
            <person name="Yokobori S."/>
            <person name="Miyagawa K."/>
            <person name="Suzuki Y."/>
            <person name="Kubo T."/>
            <person name="Oyama M."/>
            <person name="Kohara Y."/>
            <person name="Fujiyama A."/>
            <person name="Arakawa K."/>
            <person name="Katayama T."/>
            <person name="Toyoda A."/>
            <person name="Kunieda T."/>
        </authorList>
    </citation>
    <scope>NUCLEOTIDE SEQUENCE [LARGE SCALE GENOMIC DNA]</scope>
    <source>
        <strain evidence="7 8">YOKOZUNA-1</strain>
    </source>
</reference>
<sequence length="180" mass="20885">MDGAAPMKKYFEDILSGLRLEKENRNLSTEISEFRVRCICHMVNNVAEVGLTDDTRIVDRVRKLVTALRRTKAKTLLKSITKVKHVKLPLDVSTRRNSTLYMLKGAYKARHDLKKYVNLYASDQKNLLADNEWEDVKQMAEFREPMDKITTECSGSKEPTFHLEKPSLRQLQKHFEGKQS</sequence>
<protein>
    <recommendedName>
        <fullName evidence="9">HAT C-terminal dimerisation domain-containing protein</fullName>
    </recommendedName>
</protein>
<dbReference type="OrthoDB" id="1607513at2759"/>
<accession>A0A1D1UNN9</accession>
<feature type="region of interest" description="Disordered" evidence="6">
    <location>
        <begin position="152"/>
        <end position="180"/>
    </location>
</feature>
<dbReference type="PANTHER" id="PTHR46481">
    <property type="entry name" value="ZINC FINGER BED DOMAIN-CONTAINING PROTEIN 4"/>
    <property type="match status" value="1"/>
</dbReference>
<dbReference type="InterPro" id="IPR012337">
    <property type="entry name" value="RNaseH-like_sf"/>
</dbReference>
<keyword evidence="5" id="KW-0539">Nucleus</keyword>
<evidence type="ECO:0000256" key="3">
    <source>
        <dbReference type="ARBA" id="ARBA00022771"/>
    </source>
</evidence>
<keyword evidence="8" id="KW-1185">Reference proteome</keyword>
<keyword evidence="4" id="KW-0862">Zinc</keyword>
<evidence type="ECO:0000256" key="2">
    <source>
        <dbReference type="ARBA" id="ARBA00022723"/>
    </source>
</evidence>
<dbReference type="PANTHER" id="PTHR46481:SF10">
    <property type="entry name" value="ZINC FINGER BED DOMAIN-CONTAINING PROTEIN 39"/>
    <property type="match status" value="1"/>
</dbReference>
<evidence type="ECO:0000256" key="6">
    <source>
        <dbReference type="SAM" id="MobiDB-lite"/>
    </source>
</evidence>
<dbReference type="AlphaFoldDB" id="A0A1D1UNN9"/>
<name>A0A1D1UNN9_RAMVA</name>
<organism evidence="7 8">
    <name type="scientific">Ramazzottius varieornatus</name>
    <name type="common">Water bear</name>
    <name type="synonym">Tardigrade</name>
    <dbReference type="NCBI Taxonomy" id="947166"/>
    <lineage>
        <taxon>Eukaryota</taxon>
        <taxon>Metazoa</taxon>
        <taxon>Ecdysozoa</taxon>
        <taxon>Tardigrada</taxon>
        <taxon>Eutardigrada</taxon>
        <taxon>Parachela</taxon>
        <taxon>Hypsibioidea</taxon>
        <taxon>Ramazzottiidae</taxon>
        <taxon>Ramazzottius</taxon>
    </lineage>
</organism>
<comment type="caution">
    <text evidence="7">The sequence shown here is derived from an EMBL/GenBank/DDBJ whole genome shotgun (WGS) entry which is preliminary data.</text>
</comment>